<comment type="caution">
    <text evidence="1">The sequence shown here is derived from an EMBL/GenBank/DDBJ whole genome shotgun (WGS) entry which is preliminary data.</text>
</comment>
<dbReference type="PANTHER" id="PTHR43434:SF24">
    <property type="entry name" value="HYDROLASE-RELATED"/>
    <property type="match status" value="1"/>
</dbReference>
<dbReference type="SFLD" id="SFLDG01129">
    <property type="entry name" value="C1.5:_HAD__Beta-PGM__Phosphata"/>
    <property type="match status" value="1"/>
</dbReference>
<dbReference type="InterPro" id="IPR041492">
    <property type="entry name" value="HAD_2"/>
</dbReference>
<dbReference type="GO" id="GO:0005829">
    <property type="term" value="C:cytosol"/>
    <property type="evidence" value="ECO:0007669"/>
    <property type="project" value="TreeGrafter"/>
</dbReference>
<dbReference type="EMBL" id="JOKH01000009">
    <property type="protein sequence ID" value="KEQ13193.1"/>
    <property type="molecule type" value="Genomic_DNA"/>
</dbReference>
<dbReference type="InterPro" id="IPR023198">
    <property type="entry name" value="PGP-like_dom2"/>
</dbReference>
<dbReference type="InterPro" id="IPR023214">
    <property type="entry name" value="HAD_sf"/>
</dbReference>
<gene>
    <name evidence="1" type="ORF">GZ78_27035</name>
</gene>
<dbReference type="NCBIfam" id="TIGR01549">
    <property type="entry name" value="HAD-SF-IA-v1"/>
    <property type="match status" value="1"/>
</dbReference>
<name>A0A081N420_9GAMM</name>
<sequence>MERKEYSLVVFDWDGTLIDSVPNIVTALAKAAESLGLPVLADEVYKGIIGLSLGEAITTLYPDLDEDRLVAYREAYRDFHLELEQQPSRPYPGVTQGLEFLKNTGIKMAVATGKRRAGLNRSMTANDYQSFFEASRTADDAHSKPHPMMLEQLLDEFHVTADQTLMVGDSGFDLAMAANAGIDSVGVTYGAQNKSNLKEYQPVHTVDSFDELIDWLGRH</sequence>
<dbReference type="GO" id="GO:0006281">
    <property type="term" value="P:DNA repair"/>
    <property type="evidence" value="ECO:0007669"/>
    <property type="project" value="TreeGrafter"/>
</dbReference>
<evidence type="ECO:0008006" key="3">
    <source>
        <dbReference type="Google" id="ProtNLM"/>
    </source>
</evidence>
<dbReference type="eggNOG" id="COG0546">
    <property type="taxonomic scope" value="Bacteria"/>
</dbReference>
<dbReference type="AlphaFoldDB" id="A0A081N420"/>
<dbReference type="SFLD" id="SFLDS00003">
    <property type="entry name" value="Haloacid_Dehalogenase"/>
    <property type="match status" value="1"/>
</dbReference>
<proteinExistence type="predicted"/>
<accession>A0A081N420</accession>
<dbReference type="Gene3D" id="3.40.50.1000">
    <property type="entry name" value="HAD superfamily/HAD-like"/>
    <property type="match status" value="1"/>
</dbReference>
<evidence type="ECO:0000313" key="1">
    <source>
        <dbReference type="EMBL" id="KEQ13193.1"/>
    </source>
</evidence>
<dbReference type="STRING" id="1137799.GZ78_27035"/>
<dbReference type="NCBIfam" id="TIGR01509">
    <property type="entry name" value="HAD-SF-IA-v3"/>
    <property type="match status" value="1"/>
</dbReference>
<dbReference type="OrthoDB" id="9782449at2"/>
<keyword evidence="2" id="KW-1185">Reference proteome</keyword>
<organism evidence="1 2">
    <name type="scientific">Endozoicomonas numazuensis</name>
    <dbReference type="NCBI Taxonomy" id="1137799"/>
    <lineage>
        <taxon>Bacteria</taxon>
        <taxon>Pseudomonadati</taxon>
        <taxon>Pseudomonadota</taxon>
        <taxon>Gammaproteobacteria</taxon>
        <taxon>Oceanospirillales</taxon>
        <taxon>Endozoicomonadaceae</taxon>
        <taxon>Endozoicomonas</taxon>
    </lineage>
</organism>
<dbReference type="SFLD" id="SFLDG01135">
    <property type="entry name" value="C1.5.6:_HAD__Beta-PGM__Phospha"/>
    <property type="match status" value="1"/>
</dbReference>
<dbReference type="InterPro" id="IPR050155">
    <property type="entry name" value="HAD-like_hydrolase_sf"/>
</dbReference>
<dbReference type="SUPFAM" id="SSF56784">
    <property type="entry name" value="HAD-like"/>
    <property type="match status" value="1"/>
</dbReference>
<dbReference type="PANTHER" id="PTHR43434">
    <property type="entry name" value="PHOSPHOGLYCOLATE PHOSPHATASE"/>
    <property type="match status" value="1"/>
</dbReference>
<protein>
    <recommendedName>
        <fullName evidence="3">HAD family hydrolase</fullName>
    </recommendedName>
</protein>
<dbReference type="InterPro" id="IPR006439">
    <property type="entry name" value="HAD-SF_hydro_IA"/>
</dbReference>
<dbReference type="InterPro" id="IPR036412">
    <property type="entry name" value="HAD-like_sf"/>
</dbReference>
<dbReference type="Gene3D" id="1.10.150.240">
    <property type="entry name" value="Putative phosphatase, domain 2"/>
    <property type="match status" value="1"/>
</dbReference>
<dbReference type="Pfam" id="PF13419">
    <property type="entry name" value="HAD_2"/>
    <property type="match status" value="1"/>
</dbReference>
<dbReference type="Proteomes" id="UP000028073">
    <property type="component" value="Unassembled WGS sequence"/>
</dbReference>
<reference evidence="1 2" key="1">
    <citation type="submission" date="2014-06" db="EMBL/GenBank/DDBJ databases">
        <title>Whole Genome Sequences of Three Symbiotic Endozoicomonas Bacteria.</title>
        <authorList>
            <person name="Neave M.J."/>
            <person name="Apprill A."/>
            <person name="Voolstra C.R."/>
        </authorList>
    </citation>
    <scope>NUCLEOTIDE SEQUENCE [LARGE SCALE GENOMIC DNA]</scope>
    <source>
        <strain evidence="1 2">DSM 25634</strain>
    </source>
</reference>
<dbReference type="GO" id="GO:0008967">
    <property type="term" value="F:phosphoglycolate phosphatase activity"/>
    <property type="evidence" value="ECO:0007669"/>
    <property type="project" value="TreeGrafter"/>
</dbReference>
<evidence type="ECO:0000313" key="2">
    <source>
        <dbReference type="Proteomes" id="UP000028073"/>
    </source>
</evidence>